<dbReference type="EMBL" id="LT594629">
    <property type="protein sequence ID" value="SCN12481.1"/>
    <property type="molecule type" value="Genomic_DNA"/>
</dbReference>
<dbReference type="KEGG" id="pmal:PMUG01_08060700"/>
<reference evidence="2 3" key="1">
    <citation type="submission" date="2016-06" db="EMBL/GenBank/DDBJ databases">
        <authorList>
            <consortium name="Pathogen Informatics"/>
        </authorList>
    </citation>
    <scope>NUCLEOTIDE SEQUENCE [LARGE SCALE GENOMIC DNA]</scope>
</reference>
<dbReference type="InterPro" id="IPR022139">
    <property type="entry name" value="Fam-L/Fam-M-like_plasmodium"/>
</dbReference>
<feature type="transmembrane region" description="Helical" evidence="1">
    <location>
        <begin position="229"/>
        <end position="254"/>
    </location>
</feature>
<keyword evidence="3" id="KW-1185">Reference proteome</keyword>
<evidence type="ECO:0000313" key="3">
    <source>
        <dbReference type="Proteomes" id="UP000219813"/>
    </source>
</evidence>
<keyword evidence="1" id="KW-0812">Transmembrane</keyword>
<organism evidence="2 3">
    <name type="scientific">Plasmodium malariae</name>
    <dbReference type="NCBI Taxonomy" id="5858"/>
    <lineage>
        <taxon>Eukaryota</taxon>
        <taxon>Sar</taxon>
        <taxon>Alveolata</taxon>
        <taxon>Apicomplexa</taxon>
        <taxon>Aconoidasida</taxon>
        <taxon>Haemosporida</taxon>
        <taxon>Plasmodiidae</taxon>
        <taxon>Plasmodium</taxon>
        <taxon>Plasmodium (Plasmodium)</taxon>
    </lineage>
</organism>
<keyword evidence="1" id="KW-1133">Transmembrane helix</keyword>
<keyword evidence="1" id="KW-0472">Membrane</keyword>
<dbReference type="Pfam" id="PF12420">
    <property type="entry name" value="DUF3671"/>
    <property type="match status" value="1"/>
</dbReference>
<dbReference type="GeneID" id="39868593"/>
<dbReference type="RefSeq" id="XP_028861421.1">
    <property type="nucleotide sequence ID" value="XM_029004764.1"/>
</dbReference>
<feature type="transmembrane region" description="Helical" evidence="1">
    <location>
        <begin position="159"/>
        <end position="179"/>
    </location>
</feature>
<name>A0A1D3PB80_PLAMA</name>
<protein>
    <submittedName>
        <fullName evidence="2">Fam-m protein</fullName>
    </submittedName>
</protein>
<dbReference type="VEuPathDB" id="PlasmoDB:PmUG01_08060700"/>
<sequence length="268" mass="31913">MERKIKLLLFIKISTIFLLKWMRHFNNDLNILYKSLYQNCDHDKMLDRRNHRLLAKHKQDKESNIGRPKGWQRNYEEYQKQDISYNEKRVKDKNKQSNRSLLNKEEYYTEVVDNNNGMFDGKYFHFEKKLIKNKDYNHFLEKKRRICDIDLEKLKFRSYGFGVAIFFLFLLSGIGLPVLRAYELVKDSSFTPFKICWEFIYSTLNLETIIPKGTPVAQGTAAPIPGVEYFYLVIFVVLIISLGILLIVAIPKILRNNEKYKKIKSMTE</sequence>
<dbReference type="AlphaFoldDB" id="A0A1D3PB80"/>
<proteinExistence type="predicted"/>
<accession>A0A1D3PB80</accession>
<dbReference type="OrthoDB" id="10669034at2759"/>
<gene>
    <name evidence="2" type="primary">PmUG01_08060700</name>
    <name evidence="2" type="ORF">PMUG01_08060700</name>
</gene>
<evidence type="ECO:0000313" key="2">
    <source>
        <dbReference type="EMBL" id="SCN12481.1"/>
    </source>
</evidence>
<dbReference type="Proteomes" id="UP000219813">
    <property type="component" value="Chromosome 8"/>
</dbReference>
<evidence type="ECO:0000256" key="1">
    <source>
        <dbReference type="SAM" id="Phobius"/>
    </source>
</evidence>